<gene>
    <name evidence="2" type="ORF">L207DRAFT_531680</name>
</gene>
<feature type="compositionally biased region" description="Basic and acidic residues" evidence="1">
    <location>
        <begin position="244"/>
        <end position="257"/>
    </location>
</feature>
<evidence type="ECO:0000256" key="1">
    <source>
        <dbReference type="SAM" id="MobiDB-lite"/>
    </source>
</evidence>
<keyword evidence="3" id="KW-1185">Reference proteome</keyword>
<accession>A0A2J6RFU5</accession>
<evidence type="ECO:0000313" key="3">
    <source>
        <dbReference type="Proteomes" id="UP000235786"/>
    </source>
</evidence>
<name>A0A2J6RFU5_HYAVF</name>
<feature type="region of interest" description="Disordered" evidence="1">
    <location>
        <begin position="233"/>
        <end position="269"/>
    </location>
</feature>
<organism evidence="2 3">
    <name type="scientific">Hyaloscypha variabilis (strain UAMH 11265 / GT02V1 / F)</name>
    <name type="common">Meliniomyces variabilis</name>
    <dbReference type="NCBI Taxonomy" id="1149755"/>
    <lineage>
        <taxon>Eukaryota</taxon>
        <taxon>Fungi</taxon>
        <taxon>Dikarya</taxon>
        <taxon>Ascomycota</taxon>
        <taxon>Pezizomycotina</taxon>
        <taxon>Leotiomycetes</taxon>
        <taxon>Helotiales</taxon>
        <taxon>Hyaloscyphaceae</taxon>
        <taxon>Hyaloscypha</taxon>
        <taxon>Hyaloscypha variabilis</taxon>
    </lineage>
</organism>
<protein>
    <submittedName>
        <fullName evidence="2">Uncharacterized protein</fullName>
    </submittedName>
</protein>
<dbReference type="Proteomes" id="UP000235786">
    <property type="component" value="Unassembled WGS sequence"/>
</dbReference>
<reference evidence="2 3" key="1">
    <citation type="submission" date="2016-04" db="EMBL/GenBank/DDBJ databases">
        <title>A degradative enzymes factory behind the ericoid mycorrhizal symbiosis.</title>
        <authorList>
            <consortium name="DOE Joint Genome Institute"/>
            <person name="Martino E."/>
            <person name="Morin E."/>
            <person name="Grelet G."/>
            <person name="Kuo A."/>
            <person name="Kohler A."/>
            <person name="Daghino S."/>
            <person name="Barry K."/>
            <person name="Choi C."/>
            <person name="Cichocki N."/>
            <person name="Clum A."/>
            <person name="Copeland A."/>
            <person name="Hainaut M."/>
            <person name="Haridas S."/>
            <person name="Labutti K."/>
            <person name="Lindquist E."/>
            <person name="Lipzen A."/>
            <person name="Khouja H.-R."/>
            <person name="Murat C."/>
            <person name="Ohm R."/>
            <person name="Olson A."/>
            <person name="Spatafora J."/>
            <person name="Veneault-Fourrey C."/>
            <person name="Henrissat B."/>
            <person name="Grigoriev I."/>
            <person name="Martin F."/>
            <person name="Perotto S."/>
        </authorList>
    </citation>
    <scope>NUCLEOTIDE SEQUENCE [LARGE SCALE GENOMIC DNA]</scope>
    <source>
        <strain evidence="2 3">F</strain>
    </source>
</reference>
<sequence>MDVVTLTPNDRSYAVELPYEDMSTPGTTTHTAESQETQKLDTKLFTTRRVSPRLEPLSPTIEPFPRSVLIRDVIVDWQEDRPQPRMFFEENGMIGFAPGGTQTGDLISKFKDSEVAVVLRKSPDQDLYQIIGRAANAYPTGPPPGPFRCHKFSGGDMHKQIQERPVLLSLDLSTLQLLSSPPDQSVELYTLGKPFGAKPETTFSAEFMAVPAVEQSSADITPTQAPIDLDILGDGLSASRKPSANKEDGSSGKKDLSSQKPTTKKHFSIKSISTRLTRRFDGSSTSHHS</sequence>
<evidence type="ECO:0000313" key="2">
    <source>
        <dbReference type="EMBL" id="PMD37381.1"/>
    </source>
</evidence>
<dbReference type="EMBL" id="KZ613949">
    <property type="protein sequence ID" value="PMD37381.1"/>
    <property type="molecule type" value="Genomic_DNA"/>
</dbReference>
<dbReference type="OrthoDB" id="10559203at2759"/>
<dbReference type="AlphaFoldDB" id="A0A2J6RFU5"/>
<proteinExistence type="predicted"/>